<gene>
    <name evidence="3" type="ORF">CpipJ_CPIJ018465</name>
</gene>
<dbReference type="Pfam" id="PF01607">
    <property type="entry name" value="CBM_14"/>
    <property type="match status" value="1"/>
</dbReference>
<dbReference type="OrthoDB" id="7250310at2759"/>
<accession>B0XH27</accession>
<dbReference type="VEuPathDB" id="VectorBase:CQUJHB017016"/>
<dbReference type="InParanoid" id="B0XH27"/>
<dbReference type="SUPFAM" id="SSF57625">
    <property type="entry name" value="Invertebrate chitin-binding proteins"/>
    <property type="match status" value="1"/>
</dbReference>
<dbReference type="EMBL" id="DS233089">
    <property type="protein sequence ID" value="EDS27995.1"/>
    <property type="molecule type" value="Genomic_DNA"/>
</dbReference>
<dbReference type="VEuPathDB" id="VectorBase:CPIJ018465"/>
<feature type="domain" description="Chitin-binding type-2" evidence="2">
    <location>
        <begin position="18"/>
        <end position="75"/>
    </location>
</feature>
<protein>
    <recommendedName>
        <fullName evidence="2">Chitin-binding type-2 domain-containing protein</fullName>
    </recommendedName>
</protein>
<dbReference type="PROSITE" id="PS50940">
    <property type="entry name" value="CHIT_BIND_II"/>
    <property type="match status" value="1"/>
</dbReference>
<dbReference type="AlphaFoldDB" id="B0XH27"/>
<evidence type="ECO:0000313" key="3">
    <source>
        <dbReference type="EMBL" id="EDS27995.1"/>
    </source>
</evidence>
<feature type="region of interest" description="Disordered" evidence="1">
    <location>
        <begin position="90"/>
        <end position="112"/>
    </location>
</feature>
<dbReference type="SMART" id="SM00494">
    <property type="entry name" value="ChtBD2"/>
    <property type="match status" value="1"/>
</dbReference>
<evidence type="ECO:0000259" key="2">
    <source>
        <dbReference type="PROSITE" id="PS50940"/>
    </source>
</evidence>
<reference evidence="3" key="1">
    <citation type="submission" date="2007-03" db="EMBL/GenBank/DDBJ databases">
        <title>Annotation of Culex pipiens quinquefasciatus.</title>
        <authorList>
            <consortium name="The Broad Institute Genome Sequencing Platform"/>
            <person name="Atkinson P.W."/>
            <person name="Hemingway J."/>
            <person name="Christensen B.M."/>
            <person name="Higgs S."/>
            <person name="Kodira C."/>
            <person name="Hannick L."/>
            <person name="Megy K."/>
            <person name="O'Leary S."/>
            <person name="Pearson M."/>
            <person name="Haas B.J."/>
            <person name="Mauceli E."/>
            <person name="Wortman J.R."/>
            <person name="Lee N.H."/>
            <person name="Guigo R."/>
            <person name="Stanke M."/>
            <person name="Alvarado L."/>
            <person name="Amedeo P."/>
            <person name="Antoine C.H."/>
            <person name="Arensburger P."/>
            <person name="Bidwell S.L."/>
            <person name="Crawford M."/>
            <person name="Camaro F."/>
            <person name="Devon K."/>
            <person name="Engels R."/>
            <person name="Hammond M."/>
            <person name="Howarth C."/>
            <person name="Koehrsen M."/>
            <person name="Lawson D."/>
            <person name="Montgomery P."/>
            <person name="Nene V."/>
            <person name="Nusbaum C."/>
            <person name="Puiu D."/>
            <person name="Romero-Severson J."/>
            <person name="Severson D.W."/>
            <person name="Shumway M."/>
            <person name="Sisk P."/>
            <person name="Stolte C."/>
            <person name="Zeng Q."/>
            <person name="Eisenstadt E."/>
            <person name="Fraser-Liggett C."/>
            <person name="Strausberg R."/>
            <person name="Galagan J."/>
            <person name="Birren B."/>
            <person name="Collins F.H."/>
        </authorList>
    </citation>
    <scope>NUCLEOTIDE SEQUENCE [LARGE SCALE GENOMIC DNA]</scope>
    <source>
        <strain evidence="3">JHB</strain>
    </source>
</reference>
<organism>
    <name type="scientific">Culex quinquefasciatus</name>
    <name type="common">Southern house mosquito</name>
    <name type="synonym">Culex pungens</name>
    <dbReference type="NCBI Taxonomy" id="7176"/>
    <lineage>
        <taxon>Eukaryota</taxon>
        <taxon>Metazoa</taxon>
        <taxon>Ecdysozoa</taxon>
        <taxon>Arthropoda</taxon>
        <taxon>Hexapoda</taxon>
        <taxon>Insecta</taxon>
        <taxon>Pterygota</taxon>
        <taxon>Neoptera</taxon>
        <taxon>Endopterygota</taxon>
        <taxon>Diptera</taxon>
        <taxon>Nematocera</taxon>
        <taxon>Culicoidea</taxon>
        <taxon>Culicidae</taxon>
        <taxon>Culicinae</taxon>
        <taxon>Culicini</taxon>
        <taxon>Culex</taxon>
        <taxon>Culex</taxon>
    </lineage>
</organism>
<dbReference type="InterPro" id="IPR002557">
    <property type="entry name" value="Chitin-bd_dom"/>
</dbReference>
<proteinExistence type="predicted"/>
<evidence type="ECO:0000256" key="1">
    <source>
        <dbReference type="SAM" id="MobiDB-lite"/>
    </source>
</evidence>
<dbReference type="KEGG" id="cqu:CpipJ_CPIJ018465"/>
<dbReference type="InterPro" id="IPR036508">
    <property type="entry name" value="Chitin-bd_dom_sf"/>
</dbReference>
<dbReference type="Gene3D" id="2.170.140.10">
    <property type="entry name" value="Chitin binding domain"/>
    <property type="match status" value="1"/>
</dbReference>
<feature type="non-terminal residue" evidence="3">
    <location>
        <position position="112"/>
    </location>
</feature>
<dbReference type="GO" id="GO:0008061">
    <property type="term" value="F:chitin binding"/>
    <property type="evidence" value="ECO:0007669"/>
    <property type="project" value="InterPro"/>
</dbReference>
<dbReference type="GO" id="GO:0005576">
    <property type="term" value="C:extracellular region"/>
    <property type="evidence" value="ECO:0007669"/>
    <property type="project" value="InterPro"/>
</dbReference>
<sequence length="112" mass="12004">MSTLVVAIQAETKICTTDPRCTTDKLNQKLLPHTECGQFLRCESGKACLYNCPTGLHFNTATGSCDWPHQACCDPKQPCVQESLPPSISVPAPSPVLMPPSTDVVVPPQPPS</sequence>
<name>B0XH27_CULQU</name>
<dbReference type="HOGENOM" id="CLU_2177299_0_0_1"/>